<evidence type="ECO:0000313" key="1">
    <source>
        <dbReference type="EMBL" id="KAJ4328867.1"/>
    </source>
</evidence>
<dbReference type="AlphaFoldDB" id="A0A9W9BUK4"/>
<proteinExistence type="predicted"/>
<protein>
    <submittedName>
        <fullName evidence="1">Uncharacterized protein</fullName>
    </submittedName>
</protein>
<sequence>MEDLKHLPDVDGPKLELFGHDMLADDVEFLELVQRDGGHSRVIKIKIGDKCYALKIFTYKGTEPDVEDAYETRPTSTMSREVFEKHFTPFENECRAYGRLKELGREHLAVKAYGYVVMPVTEVLTQKLRLLESKYKYTKKIAKNEGDTTANMGIVKDWVDRVVTGPTLDCEFDQAAHDEICQVRHFPRMLRDLHRLHESGIVVRDLGIWQYMNGVLIDFSMAWTVPHPFGPGGGWKPRWEFQSWAAWDLYSFQVKVIEDWRDRMALRTGTDLLQYKGLPKTCSLRAYESLERARDLRPRPDRQHPFLPILNWEGYELDMV</sequence>
<comment type="caution">
    <text evidence="1">The sequence shown here is derived from an EMBL/GenBank/DDBJ whole genome shotgun (WGS) entry which is preliminary data.</text>
</comment>
<organism evidence="1 2">
    <name type="scientific">Fusarium piperis</name>
    <dbReference type="NCBI Taxonomy" id="1435070"/>
    <lineage>
        <taxon>Eukaryota</taxon>
        <taxon>Fungi</taxon>
        <taxon>Dikarya</taxon>
        <taxon>Ascomycota</taxon>
        <taxon>Pezizomycotina</taxon>
        <taxon>Sordariomycetes</taxon>
        <taxon>Hypocreomycetidae</taxon>
        <taxon>Hypocreales</taxon>
        <taxon>Nectriaceae</taxon>
        <taxon>Fusarium</taxon>
        <taxon>Fusarium solani species complex</taxon>
    </lineage>
</organism>
<keyword evidence="2" id="KW-1185">Reference proteome</keyword>
<dbReference type="Pfam" id="PF13095">
    <property type="entry name" value="FTA2"/>
    <property type="match status" value="1"/>
</dbReference>
<accession>A0A9W9BUK4</accession>
<dbReference type="InterPro" id="IPR025213">
    <property type="entry name" value="Sim4_Fta2"/>
</dbReference>
<dbReference type="Proteomes" id="UP001140502">
    <property type="component" value="Unassembled WGS sequence"/>
</dbReference>
<evidence type="ECO:0000313" key="2">
    <source>
        <dbReference type="Proteomes" id="UP001140502"/>
    </source>
</evidence>
<reference evidence="1" key="1">
    <citation type="submission" date="2022-10" db="EMBL/GenBank/DDBJ databases">
        <title>Tapping the CABI collections for fungal endophytes: first genome assemblies for Collariella, Neodidymelliopsis, Ascochyta clinopodiicola, Didymella pomorum, Didymosphaeria variabile, Neocosmospora piperis and Neocucurbitaria cava.</title>
        <authorList>
            <person name="Hill R."/>
        </authorList>
    </citation>
    <scope>NUCLEOTIDE SEQUENCE</scope>
    <source>
        <strain evidence="1">IMI 366586</strain>
    </source>
</reference>
<dbReference type="OrthoDB" id="3432781at2759"/>
<name>A0A9W9BUK4_9HYPO</name>
<gene>
    <name evidence="1" type="ORF">N0V84_000655</name>
</gene>
<dbReference type="EMBL" id="JAPEUR010000006">
    <property type="protein sequence ID" value="KAJ4328867.1"/>
    <property type="molecule type" value="Genomic_DNA"/>
</dbReference>